<gene>
    <name evidence="2" type="ORF">CEG14_07000</name>
</gene>
<comment type="caution">
    <text evidence="2">The sequence shown here is derived from an EMBL/GenBank/DDBJ whole genome shotgun (WGS) entry which is preliminary data.</text>
</comment>
<evidence type="ECO:0000313" key="3">
    <source>
        <dbReference type="Proteomes" id="UP000217005"/>
    </source>
</evidence>
<dbReference type="AlphaFoldDB" id="A0A261SPE5"/>
<dbReference type="Pfam" id="PF12172">
    <property type="entry name" value="zf-ChsH2"/>
    <property type="match status" value="1"/>
</dbReference>
<name>A0A261SPE5_9BORD</name>
<dbReference type="Gene3D" id="6.10.30.10">
    <property type="match status" value="1"/>
</dbReference>
<sequence length="94" mass="9915">MTVRRCMDCGHAVFPARLWCPSCGGERAEAVTVAGGTVLSQARQRDGSVILTVTTDPGVALVARLEGEAVATGQRVTLEDRGEGVPLPWARPRA</sequence>
<dbReference type="InterPro" id="IPR022002">
    <property type="entry name" value="ChsH2_Znr"/>
</dbReference>
<evidence type="ECO:0000313" key="2">
    <source>
        <dbReference type="EMBL" id="OZI39264.1"/>
    </source>
</evidence>
<protein>
    <recommendedName>
        <fullName evidence="1">ChsH2 rubredoxin-like zinc ribbon domain-containing protein</fullName>
    </recommendedName>
</protein>
<evidence type="ECO:0000259" key="1">
    <source>
        <dbReference type="Pfam" id="PF12172"/>
    </source>
</evidence>
<dbReference type="EMBL" id="NEVL01000002">
    <property type="protein sequence ID" value="OZI39264.1"/>
    <property type="molecule type" value="Genomic_DNA"/>
</dbReference>
<proteinExistence type="predicted"/>
<organism evidence="2 3">
    <name type="scientific">Bordetella genomosp. 1</name>
    <dbReference type="NCBI Taxonomy" id="1395607"/>
    <lineage>
        <taxon>Bacteria</taxon>
        <taxon>Pseudomonadati</taxon>
        <taxon>Pseudomonadota</taxon>
        <taxon>Betaproteobacteria</taxon>
        <taxon>Burkholderiales</taxon>
        <taxon>Alcaligenaceae</taxon>
        <taxon>Bordetella</taxon>
    </lineage>
</organism>
<dbReference type="InterPro" id="IPR012340">
    <property type="entry name" value="NA-bd_OB-fold"/>
</dbReference>
<dbReference type="Proteomes" id="UP000217005">
    <property type="component" value="Unassembled WGS sequence"/>
</dbReference>
<dbReference type="SUPFAM" id="SSF50249">
    <property type="entry name" value="Nucleic acid-binding proteins"/>
    <property type="match status" value="1"/>
</dbReference>
<feature type="domain" description="ChsH2 rubredoxin-like zinc ribbon" evidence="1">
    <location>
        <begin position="3"/>
        <end position="26"/>
    </location>
</feature>
<accession>A0A261SPE5</accession>
<reference evidence="2 3" key="1">
    <citation type="submission" date="2017-05" db="EMBL/GenBank/DDBJ databases">
        <title>Complete and WGS of Bordetella genogroups.</title>
        <authorList>
            <person name="Spilker T."/>
            <person name="LiPuma J."/>
        </authorList>
    </citation>
    <scope>NUCLEOTIDE SEQUENCE [LARGE SCALE GENOMIC DNA]</scope>
    <source>
        <strain evidence="2 3">AU17610</strain>
    </source>
</reference>